<dbReference type="PROSITE" id="PS00138">
    <property type="entry name" value="SUBTILASE_SER"/>
    <property type="match status" value="1"/>
</dbReference>
<dbReference type="SUPFAM" id="SSF52743">
    <property type="entry name" value="Subtilisin-like"/>
    <property type="match status" value="1"/>
</dbReference>
<dbReference type="InterPro" id="IPR050131">
    <property type="entry name" value="Peptidase_S8_subtilisin-like"/>
</dbReference>
<evidence type="ECO:0000313" key="2">
    <source>
        <dbReference type="Proteomes" id="UP001548189"/>
    </source>
</evidence>
<protein>
    <submittedName>
        <fullName evidence="1">S8 family peptidase</fullName>
        <ecNumber evidence="1">3.4.-.-</ecNumber>
    </submittedName>
</protein>
<dbReference type="EC" id="3.4.-.-" evidence="1"/>
<dbReference type="InterPro" id="IPR036852">
    <property type="entry name" value="Peptidase_S8/S53_dom_sf"/>
</dbReference>
<dbReference type="PANTHER" id="PTHR43806:SF11">
    <property type="entry name" value="CEREVISIN-RELATED"/>
    <property type="match status" value="1"/>
</dbReference>
<dbReference type="Pfam" id="PF04151">
    <property type="entry name" value="PPC"/>
    <property type="match status" value="2"/>
</dbReference>
<dbReference type="InterPro" id="IPR000209">
    <property type="entry name" value="Peptidase_S8/S53_dom"/>
</dbReference>
<keyword evidence="2" id="KW-1185">Reference proteome</keyword>
<organism evidence="1 2">
    <name type="scientific">Aliikangiella maris</name>
    <dbReference type="NCBI Taxonomy" id="3162458"/>
    <lineage>
        <taxon>Bacteria</taxon>
        <taxon>Pseudomonadati</taxon>
        <taxon>Pseudomonadota</taxon>
        <taxon>Gammaproteobacteria</taxon>
        <taxon>Oceanospirillales</taxon>
        <taxon>Pleioneaceae</taxon>
        <taxon>Aliikangiella</taxon>
    </lineage>
</organism>
<dbReference type="InterPro" id="IPR023828">
    <property type="entry name" value="Peptidase_S8_Ser-AS"/>
</dbReference>
<reference evidence="1 2" key="1">
    <citation type="submission" date="2024-06" db="EMBL/GenBank/DDBJ databases">
        <authorList>
            <person name="Li F."/>
        </authorList>
    </citation>
    <scope>NUCLEOTIDE SEQUENCE [LARGE SCALE GENOMIC DNA]</scope>
    <source>
        <strain evidence="1 2">GXAS 311</strain>
    </source>
</reference>
<name>A0ABV2BXF0_9GAMM</name>
<dbReference type="Gene3D" id="2.60.120.380">
    <property type="match status" value="2"/>
</dbReference>
<evidence type="ECO:0000313" key="1">
    <source>
        <dbReference type="EMBL" id="MET1256478.1"/>
    </source>
</evidence>
<dbReference type="PROSITE" id="PS51892">
    <property type="entry name" value="SUBTILASE"/>
    <property type="match status" value="1"/>
</dbReference>
<dbReference type="InterPro" id="IPR015500">
    <property type="entry name" value="Peptidase_S8_subtilisin-rel"/>
</dbReference>
<dbReference type="GO" id="GO:0016787">
    <property type="term" value="F:hydrolase activity"/>
    <property type="evidence" value="ECO:0007669"/>
    <property type="project" value="UniProtKB-KW"/>
</dbReference>
<dbReference type="InterPro" id="IPR022398">
    <property type="entry name" value="Peptidase_S8_His-AS"/>
</dbReference>
<gene>
    <name evidence="1" type="ORF">ABVT43_15160</name>
</gene>
<dbReference type="SUPFAM" id="SSF89260">
    <property type="entry name" value="Collagen-binding domain"/>
    <property type="match status" value="1"/>
</dbReference>
<dbReference type="Pfam" id="PF00082">
    <property type="entry name" value="Peptidase_S8"/>
    <property type="match status" value="1"/>
</dbReference>
<dbReference type="CDD" id="cd07496">
    <property type="entry name" value="Peptidases_S8_13"/>
    <property type="match status" value="1"/>
</dbReference>
<dbReference type="InterPro" id="IPR007280">
    <property type="entry name" value="Peptidase_C_arc/bac"/>
</dbReference>
<dbReference type="EMBL" id="JBEVCJ010000022">
    <property type="protein sequence ID" value="MET1256478.1"/>
    <property type="molecule type" value="Genomic_DNA"/>
</dbReference>
<dbReference type="PROSITE" id="PS00137">
    <property type="entry name" value="SUBTILASE_HIS"/>
    <property type="match status" value="1"/>
</dbReference>
<keyword evidence="1" id="KW-0378">Hydrolase</keyword>
<dbReference type="InterPro" id="IPR034176">
    <property type="entry name" value="Peptidases_S8_13"/>
</dbReference>
<dbReference type="Gene3D" id="3.40.50.200">
    <property type="entry name" value="Peptidase S8/S53 domain"/>
    <property type="match status" value="1"/>
</dbReference>
<comment type="caution">
    <text evidence="1">The sequence shown here is derived from an EMBL/GenBank/DDBJ whole genome shotgun (WGS) entry which is preliminary data.</text>
</comment>
<dbReference type="Proteomes" id="UP001548189">
    <property type="component" value="Unassembled WGS sequence"/>
</dbReference>
<sequence>MKLKRIVTTVLIAMGSSYTLANNQLVSAVTNDPQNQSQIQQQGEGLIIKWKDQSNGLSASKMMSQRSSTSAMKALSNSLGVKLTHHRFNAFDAQVVQTEKRLSADELERLAFKLSQDPNVEYAEPNLIMHAVATVNDPSYSQQWHYNSTSVGINVEPAWDKSKGQGVTVAVIDTGHRLHQDLADNIIGGYDFISNSTTARDGNGRDSDASDEGDWIEAANVCGNPRATNSSWHGTHVAGTIAAESNNGVGVAGIAYQAKLVTARVLGRCGGTMADIADAIVWSAGGSVSGVPTNPNPAKVLNLSLGGQGSCSQTSQNAVNSARANGAVVVVAAGNSNSDVQNFTPANCPGVIAVAATNKNGNRASYSNYGSLIDIAAPGGESGNSVGVLSTLNTGRTTPSTDNYAWYAGTSMASPHVAGVAALMFAVNPNLTPTEVEQKLKQSARPFGSSSSCNTNNCGAGLLDAPAAVNAADSGTTPPPPPPGGSELTNGVPVTGISASTGQEKLYTFTVPADASNIKIQTSGGSGDADLYVKFGSQPSDTDYDCRPYLSGNNESCTGSQAGGTYYVRVKAYSSFTGLTLTGSYDGGTTNPPNGELIDRTINNVSVAQGSWARYTQELPAGYSSLTVTMSGGTGDADLYVRKGSQSTQSAYDCRPYKSGNDESCSFTNPAADTWYIDVYGYSAVSGASINVKATPN</sequence>
<dbReference type="PANTHER" id="PTHR43806">
    <property type="entry name" value="PEPTIDASE S8"/>
    <property type="match status" value="1"/>
</dbReference>
<accession>A0ABV2BXF0</accession>
<dbReference type="PRINTS" id="PR00723">
    <property type="entry name" value="SUBTILISIN"/>
</dbReference>
<proteinExistence type="predicted"/>